<name>A0ACC6AF17_9BACI</name>
<organism evidence="1 2">
    <name type="scientific">Bacillus cytotoxicus</name>
    <dbReference type="NCBI Taxonomy" id="580165"/>
    <lineage>
        <taxon>Bacteria</taxon>
        <taxon>Bacillati</taxon>
        <taxon>Bacillota</taxon>
        <taxon>Bacilli</taxon>
        <taxon>Bacillales</taxon>
        <taxon>Bacillaceae</taxon>
        <taxon>Bacillus</taxon>
        <taxon>Bacillus cereus group</taxon>
    </lineage>
</organism>
<accession>A0ACC6AF17</accession>
<comment type="caution">
    <text evidence="1">The sequence shown here is derived from an EMBL/GenBank/DDBJ whole genome shotgun (WGS) entry which is preliminary data.</text>
</comment>
<sequence>MDKMPKITLDYNLGDVASGLSNWLGAYWPIIAFSVAIPLTFLVAFNTKDLFTR</sequence>
<evidence type="ECO:0000313" key="1">
    <source>
        <dbReference type="EMBL" id="MCM3738512.1"/>
    </source>
</evidence>
<dbReference type="EMBL" id="JAMBOP010000049">
    <property type="protein sequence ID" value="MCM3738512.1"/>
    <property type="molecule type" value="Genomic_DNA"/>
</dbReference>
<reference evidence="1" key="1">
    <citation type="submission" date="2022-05" db="EMBL/GenBank/DDBJ databases">
        <title>Comparative Genomics of Spacecraft Associated Microbes.</title>
        <authorList>
            <person name="Tran M.T."/>
            <person name="Wright A."/>
            <person name="Seuylemezian A."/>
            <person name="Eisen J."/>
            <person name="Coil D."/>
        </authorList>
    </citation>
    <scope>NUCLEOTIDE SEQUENCE</scope>
    <source>
        <strain evidence="1">FAIRING 10M-2.2</strain>
    </source>
</reference>
<dbReference type="Proteomes" id="UP001202289">
    <property type="component" value="Unassembled WGS sequence"/>
</dbReference>
<evidence type="ECO:0000313" key="2">
    <source>
        <dbReference type="Proteomes" id="UP001202289"/>
    </source>
</evidence>
<gene>
    <name evidence="1" type="ORF">M3215_22730</name>
</gene>
<protein>
    <submittedName>
        <fullName evidence="1">Uncharacterized protein</fullName>
    </submittedName>
</protein>
<keyword evidence="2" id="KW-1185">Reference proteome</keyword>
<proteinExistence type="predicted"/>